<dbReference type="EMBL" id="CP026923">
    <property type="protein sequence ID" value="AVG23363.1"/>
    <property type="molecule type" value="Genomic_DNA"/>
</dbReference>
<evidence type="ECO:0000313" key="4">
    <source>
        <dbReference type="Proteomes" id="UP000243077"/>
    </source>
</evidence>
<dbReference type="KEGG" id="psai:C3B54_11365"/>
<feature type="transmembrane region" description="Helical" evidence="1">
    <location>
        <begin position="21"/>
        <end position="47"/>
    </location>
</feature>
<keyword evidence="1" id="KW-0472">Membrane</keyword>
<keyword evidence="1" id="KW-1133">Transmembrane helix</keyword>
<dbReference type="Pfam" id="PF13828">
    <property type="entry name" value="DUF4190"/>
    <property type="match status" value="1"/>
</dbReference>
<organism evidence="3 4">
    <name type="scientific">Pontimonas salivibrio</name>
    <dbReference type="NCBI Taxonomy" id="1159327"/>
    <lineage>
        <taxon>Bacteria</taxon>
        <taxon>Bacillati</taxon>
        <taxon>Actinomycetota</taxon>
        <taxon>Actinomycetes</taxon>
        <taxon>Micrococcales</taxon>
        <taxon>Microbacteriaceae</taxon>
        <taxon>Pontimonas</taxon>
    </lineage>
</organism>
<reference evidence="3 4" key="1">
    <citation type="submission" date="2018-02" db="EMBL/GenBank/DDBJ databases">
        <title>Complete genome of the streamlined marine actinobacterium Pontimonas salivibrio CL-TW6 adapted to coastal planktonic lifestype.</title>
        <authorList>
            <person name="Cho B.C."/>
            <person name="Hardies S.C."/>
            <person name="Jang G.I."/>
            <person name="Hwang C.Y."/>
        </authorList>
    </citation>
    <scope>NUCLEOTIDE SEQUENCE [LARGE SCALE GENOMIC DNA]</scope>
    <source>
        <strain evidence="3 4">CL-TW6</strain>
    </source>
</reference>
<gene>
    <name evidence="3" type="ORF">C3B54_11365</name>
</gene>
<dbReference type="RefSeq" id="WP_158665463.1">
    <property type="nucleotide sequence ID" value="NZ_CP026923.1"/>
</dbReference>
<dbReference type="AlphaFoldDB" id="A0A2L2BNX5"/>
<keyword evidence="1" id="KW-0812">Transmembrane</keyword>
<accession>A0A2L2BNX5</accession>
<protein>
    <submittedName>
        <fullName evidence="3">DUF4190-like protein</fullName>
    </submittedName>
</protein>
<feature type="domain" description="DUF4190" evidence="2">
    <location>
        <begin position="29"/>
        <end position="77"/>
    </location>
</feature>
<dbReference type="InterPro" id="IPR025241">
    <property type="entry name" value="DUF4190"/>
</dbReference>
<evidence type="ECO:0000313" key="3">
    <source>
        <dbReference type="EMBL" id="AVG23363.1"/>
    </source>
</evidence>
<proteinExistence type="predicted"/>
<sequence length="93" mass="10362">MEFETEELPAPTRRRRARKRLNVLAPLAFLLSLVASPLAVVFGYLSIGQIRRADQRGAPLAWVAIGLGWLWVALFAVVLGALATIWLENPLWP</sequence>
<keyword evidence="4" id="KW-1185">Reference proteome</keyword>
<evidence type="ECO:0000256" key="1">
    <source>
        <dbReference type="SAM" id="Phobius"/>
    </source>
</evidence>
<evidence type="ECO:0000259" key="2">
    <source>
        <dbReference type="Pfam" id="PF13828"/>
    </source>
</evidence>
<name>A0A2L2BNX5_9MICO</name>
<feature type="transmembrane region" description="Helical" evidence="1">
    <location>
        <begin position="59"/>
        <end position="87"/>
    </location>
</feature>
<dbReference type="Proteomes" id="UP000243077">
    <property type="component" value="Chromosome"/>
</dbReference>